<dbReference type="EMBL" id="JABBWE010000013">
    <property type="protein sequence ID" value="KAG1798417.1"/>
    <property type="molecule type" value="Genomic_DNA"/>
</dbReference>
<dbReference type="AlphaFoldDB" id="A0A9P7DME2"/>
<evidence type="ECO:0000313" key="2">
    <source>
        <dbReference type="Proteomes" id="UP000719766"/>
    </source>
</evidence>
<dbReference type="RefSeq" id="XP_041163103.1">
    <property type="nucleotide sequence ID" value="XM_041299842.1"/>
</dbReference>
<accession>A0A9P7DME2</accession>
<keyword evidence="2" id="KW-1185">Reference proteome</keyword>
<dbReference type="Proteomes" id="UP000719766">
    <property type="component" value="Unassembled WGS sequence"/>
</dbReference>
<organism evidence="1 2">
    <name type="scientific">Suillus plorans</name>
    <dbReference type="NCBI Taxonomy" id="116603"/>
    <lineage>
        <taxon>Eukaryota</taxon>
        <taxon>Fungi</taxon>
        <taxon>Dikarya</taxon>
        <taxon>Basidiomycota</taxon>
        <taxon>Agaricomycotina</taxon>
        <taxon>Agaricomycetes</taxon>
        <taxon>Agaricomycetidae</taxon>
        <taxon>Boletales</taxon>
        <taxon>Suillineae</taxon>
        <taxon>Suillaceae</taxon>
        <taxon>Suillus</taxon>
    </lineage>
</organism>
<reference evidence="1" key="1">
    <citation type="journal article" date="2020" name="New Phytol.">
        <title>Comparative genomics reveals dynamic genome evolution in host specialist ectomycorrhizal fungi.</title>
        <authorList>
            <person name="Lofgren L.A."/>
            <person name="Nguyen N.H."/>
            <person name="Vilgalys R."/>
            <person name="Ruytinx J."/>
            <person name="Liao H.L."/>
            <person name="Branco S."/>
            <person name="Kuo A."/>
            <person name="LaButti K."/>
            <person name="Lipzen A."/>
            <person name="Andreopoulos W."/>
            <person name="Pangilinan J."/>
            <person name="Riley R."/>
            <person name="Hundley H."/>
            <person name="Na H."/>
            <person name="Barry K."/>
            <person name="Grigoriev I.V."/>
            <person name="Stajich J.E."/>
            <person name="Kennedy P.G."/>
        </authorList>
    </citation>
    <scope>NUCLEOTIDE SEQUENCE</scope>
    <source>
        <strain evidence="1">S12</strain>
    </source>
</reference>
<evidence type="ECO:0000313" key="1">
    <source>
        <dbReference type="EMBL" id="KAG1798417.1"/>
    </source>
</evidence>
<gene>
    <name evidence="1" type="ORF">HD556DRAFT_1305891</name>
</gene>
<comment type="caution">
    <text evidence="1">The sequence shown here is derived from an EMBL/GenBank/DDBJ whole genome shotgun (WGS) entry which is preliminary data.</text>
</comment>
<name>A0A9P7DME2_9AGAM</name>
<sequence>MCNSKNNNNTCHPLTAEPPKFTINELAAALQLIRDQEEIFKVLEGTSTGDLPSLDLMLDDSERPSCVTCGAKTPAEEDTKPAKPIISAVSDVLIALLVNDGMSPSTAIVLE</sequence>
<dbReference type="OrthoDB" id="2670957at2759"/>
<dbReference type="GeneID" id="64593606"/>
<protein>
    <submittedName>
        <fullName evidence="1">Uncharacterized protein</fullName>
    </submittedName>
</protein>
<proteinExistence type="predicted"/>